<evidence type="ECO:0000313" key="2">
    <source>
        <dbReference type="Proteomes" id="UP001443914"/>
    </source>
</evidence>
<proteinExistence type="predicted"/>
<dbReference type="Proteomes" id="UP001443914">
    <property type="component" value="Unassembled WGS sequence"/>
</dbReference>
<keyword evidence="2" id="KW-1185">Reference proteome</keyword>
<organism evidence="1 2">
    <name type="scientific">Saponaria officinalis</name>
    <name type="common">Common soapwort</name>
    <name type="synonym">Lychnis saponaria</name>
    <dbReference type="NCBI Taxonomy" id="3572"/>
    <lineage>
        <taxon>Eukaryota</taxon>
        <taxon>Viridiplantae</taxon>
        <taxon>Streptophyta</taxon>
        <taxon>Embryophyta</taxon>
        <taxon>Tracheophyta</taxon>
        <taxon>Spermatophyta</taxon>
        <taxon>Magnoliopsida</taxon>
        <taxon>eudicotyledons</taxon>
        <taxon>Gunneridae</taxon>
        <taxon>Pentapetalae</taxon>
        <taxon>Caryophyllales</taxon>
        <taxon>Caryophyllaceae</taxon>
        <taxon>Caryophylleae</taxon>
        <taxon>Saponaria</taxon>
    </lineage>
</organism>
<reference evidence="1" key="1">
    <citation type="submission" date="2024-03" db="EMBL/GenBank/DDBJ databases">
        <title>WGS assembly of Saponaria officinalis var. Norfolk2.</title>
        <authorList>
            <person name="Jenkins J."/>
            <person name="Shu S."/>
            <person name="Grimwood J."/>
            <person name="Barry K."/>
            <person name="Goodstein D."/>
            <person name="Schmutz J."/>
            <person name="Leebens-Mack J."/>
            <person name="Osbourn A."/>
        </authorList>
    </citation>
    <scope>NUCLEOTIDE SEQUENCE [LARGE SCALE GENOMIC DNA]</scope>
    <source>
        <strain evidence="1">JIC</strain>
    </source>
</reference>
<name>A0AAW1GW99_SAPOF</name>
<comment type="caution">
    <text evidence="1">The sequence shown here is derived from an EMBL/GenBank/DDBJ whole genome shotgun (WGS) entry which is preliminary data.</text>
</comment>
<gene>
    <name evidence="1" type="ORF">RND81_13G031800</name>
</gene>
<accession>A0AAW1GW99</accession>
<dbReference type="AlphaFoldDB" id="A0AAW1GW99"/>
<dbReference type="EMBL" id="JBDFQZ010000013">
    <property type="protein sequence ID" value="KAK9668047.1"/>
    <property type="molecule type" value="Genomic_DNA"/>
</dbReference>
<dbReference type="Gene3D" id="3.40.395.10">
    <property type="entry name" value="Adenoviral Proteinase, Chain A"/>
    <property type="match status" value="1"/>
</dbReference>
<dbReference type="InterPro" id="IPR038765">
    <property type="entry name" value="Papain-like_cys_pep_sf"/>
</dbReference>
<protein>
    <recommendedName>
        <fullName evidence="3">Ubiquitin-like protease family profile domain-containing protein</fullName>
    </recommendedName>
</protein>
<evidence type="ECO:0008006" key="3">
    <source>
        <dbReference type="Google" id="ProtNLM"/>
    </source>
</evidence>
<evidence type="ECO:0000313" key="1">
    <source>
        <dbReference type="EMBL" id="KAK9668047.1"/>
    </source>
</evidence>
<sequence length="195" mass="22322">MLYKAWDDYLNECGGTINLDADLIFIPILIDDHMACVCINFKSKIADILDNQTHNDPTKSDLFKASKIIVSAMSDYLEYKGIEKGSQITGFAHRPTIFEWTRSGKNNDESGIFNMVHMLMYEGQPFVHYDLGTKTRRRYLVVQLTAALVLADINRIRSKVLEDVTNWVSRKDSILVTLKARRKVTQILSRSRSSK</sequence>
<dbReference type="SUPFAM" id="SSF54001">
    <property type="entry name" value="Cysteine proteinases"/>
    <property type="match status" value="1"/>
</dbReference>